<sequence>MFPNPGGLHPREAAAFFTCRLANARWMSVEGNVMRYIVIRCLDDFLIEDSRTGGWIYVEEMLSELGYSQEAKAYQELRPLNVDYSQRNLG</sequence>
<protein>
    <submittedName>
        <fullName evidence="1">Uncharacterized protein</fullName>
    </submittedName>
</protein>
<name>A0A514D6S7_9VIRU</name>
<evidence type="ECO:0000313" key="1">
    <source>
        <dbReference type="EMBL" id="QDH89334.1"/>
    </source>
</evidence>
<gene>
    <name evidence="1" type="ORF">H2RhizoLitter8242_000003</name>
</gene>
<dbReference type="EMBL" id="MN034763">
    <property type="protein sequence ID" value="QDH89334.1"/>
    <property type="molecule type" value="Genomic_RNA"/>
</dbReference>
<organism evidence="1">
    <name type="scientific">Leviviridae sp</name>
    <dbReference type="NCBI Taxonomy" id="2027243"/>
    <lineage>
        <taxon>Viruses</taxon>
        <taxon>Riboviria</taxon>
        <taxon>Orthornavirae</taxon>
        <taxon>Lenarviricota</taxon>
        <taxon>Leviviricetes</taxon>
        <taxon>Norzivirales</taxon>
        <taxon>Fiersviridae</taxon>
    </lineage>
</organism>
<accession>A0A514D6S7</accession>
<reference evidence="1" key="1">
    <citation type="submission" date="2019-05" db="EMBL/GenBank/DDBJ databases">
        <title>Metatranscriptomic reconstruction reveals RNA viruses with the potential to shape carbon cycling in soil.</title>
        <authorList>
            <person name="Starr E.P."/>
            <person name="Nuccio E."/>
            <person name="Pett-Ridge J."/>
            <person name="Banfield J.F."/>
            <person name="Firestone M.K."/>
        </authorList>
    </citation>
    <scope>NUCLEOTIDE SEQUENCE</scope>
    <source>
        <strain evidence="1">H2_Rhizo_Litter_8_scaffold_242</strain>
    </source>
</reference>
<proteinExistence type="predicted"/>